<keyword evidence="1" id="KW-0812">Transmembrane</keyword>
<comment type="caution">
    <text evidence="2">The sequence shown here is derived from an EMBL/GenBank/DDBJ whole genome shotgun (WGS) entry which is preliminary data.</text>
</comment>
<protein>
    <submittedName>
        <fullName evidence="2">Uncharacterized protein</fullName>
    </submittedName>
</protein>
<evidence type="ECO:0000256" key="1">
    <source>
        <dbReference type="SAM" id="Phobius"/>
    </source>
</evidence>
<name>B9XFV0_PEDPL</name>
<feature type="transmembrane region" description="Helical" evidence="1">
    <location>
        <begin position="12"/>
        <end position="34"/>
    </location>
</feature>
<evidence type="ECO:0000313" key="2">
    <source>
        <dbReference type="EMBL" id="EEF61112.1"/>
    </source>
</evidence>
<proteinExistence type="predicted"/>
<keyword evidence="3" id="KW-1185">Reference proteome</keyword>
<dbReference type="Proteomes" id="UP000003688">
    <property type="component" value="Unassembled WGS sequence"/>
</dbReference>
<evidence type="ECO:0000313" key="3">
    <source>
        <dbReference type="Proteomes" id="UP000003688"/>
    </source>
</evidence>
<dbReference type="AlphaFoldDB" id="B9XFV0"/>
<dbReference type="EMBL" id="ABOX02000011">
    <property type="protein sequence ID" value="EEF61112.1"/>
    <property type="molecule type" value="Genomic_DNA"/>
</dbReference>
<keyword evidence="1" id="KW-1133">Transmembrane helix</keyword>
<keyword evidence="1" id="KW-0472">Membrane</keyword>
<sequence length="307" mass="34222" precursor="true">MCTDMASQKTVKLLFALLVLGNVLFAAVILLGGIKPSTPTKSVMPNPNGFDNFVQATHILPTASYSEFNDLSVDQLRTLVSNATPALNILRQGLTNESRFPDDYSVDYIQKYMSTIISFRQMGQALVAEGRLAELEGRANEAAQAYLNTIHFGQKSSQGGVMVYKGVGTAIEALGRDHLCRLINSVDAQHSRQIARSLEMVDSQEPPVDENLRQEKIWSLKTTRLIDRLKDLWNYKEQNAIKSNFVARVHSTQLRRRQTILDFATRAYELDHGKLPQSPSDLVTNYVIAIPRDPITGTNLSIPTSTR</sequence>
<reference evidence="2 3" key="1">
    <citation type="journal article" date="2011" name="J. Bacteriol.">
        <title>Genome sequence of 'Pedosphaera parvula' Ellin514, an aerobic Verrucomicrobial isolate from pasture soil.</title>
        <authorList>
            <person name="Kant R."/>
            <person name="van Passel M.W."/>
            <person name="Sangwan P."/>
            <person name="Palva A."/>
            <person name="Lucas S."/>
            <person name="Copeland A."/>
            <person name="Lapidus A."/>
            <person name="Glavina Del Rio T."/>
            <person name="Dalin E."/>
            <person name="Tice H."/>
            <person name="Bruce D."/>
            <person name="Goodwin L."/>
            <person name="Pitluck S."/>
            <person name="Chertkov O."/>
            <person name="Larimer F.W."/>
            <person name="Land M.L."/>
            <person name="Hauser L."/>
            <person name="Brettin T.S."/>
            <person name="Detter J.C."/>
            <person name="Han S."/>
            <person name="de Vos W.M."/>
            <person name="Janssen P.H."/>
            <person name="Smidt H."/>
        </authorList>
    </citation>
    <scope>NUCLEOTIDE SEQUENCE [LARGE SCALE GENOMIC DNA]</scope>
    <source>
        <strain evidence="2 3">Ellin514</strain>
    </source>
</reference>
<gene>
    <name evidence="2" type="ORF">Cflav_PD3829</name>
</gene>
<organism evidence="2 3">
    <name type="scientific">Pedosphaera parvula (strain Ellin514)</name>
    <dbReference type="NCBI Taxonomy" id="320771"/>
    <lineage>
        <taxon>Bacteria</taxon>
        <taxon>Pseudomonadati</taxon>
        <taxon>Verrucomicrobiota</taxon>
        <taxon>Pedosphaerae</taxon>
        <taxon>Pedosphaerales</taxon>
        <taxon>Pedosphaeraceae</taxon>
        <taxon>Pedosphaera</taxon>
    </lineage>
</organism>
<accession>B9XFV0</accession>